<name>A0A8S5RJ72_9VIRU</name>
<reference evidence="1" key="1">
    <citation type="journal article" date="2021" name="Proc. Natl. Acad. Sci. U.S.A.">
        <title>A Catalog of Tens of Thousands of Viruses from Human Metagenomes Reveals Hidden Associations with Chronic Diseases.</title>
        <authorList>
            <person name="Tisza M.J."/>
            <person name="Buck C.B."/>
        </authorList>
    </citation>
    <scope>NUCLEOTIDE SEQUENCE</scope>
    <source>
        <strain evidence="1">CtML55</strain>
    </source>
</reference>
<dbReference type="EMBL" id="BK059105">
    <property type="protein sequence ID" value="DAE31161.1"/>
    <property type="molecule type" value="Genomic_DNA"/>
</dbReference>
<proteinExistence type="predicted"/>
<sequence length="32" mass="4005">MSFQQKRIHIYGKELNLLFRELMNHRELLSMK</sequence>
<evidence type="ECO:0000313" key="1">
    <source>
        <dbReference type="EMBL" id="DAE31161.1"/>
    </source>
</evidence>
<accession>A0A8S5RJ72</accession>
<protein>
    <submittedName>
        <fullName evidence="1">Uncharacterized protein</fullName>
    </submittedName>
</protein>
<organism evidence="1">
    <name type="scientific">virus sp. ctML55</name>
    <dbReference type="NCBI Taxonomy" id="2827627"/>
    <lineage>
        <taxon>Viruses</taxon>
    </lineage>
</organism>